<dbReference type="RefSeq" id="XP_013234446.1">
    <property type="nucleotide sequence ID" value="XM_013378992.1"/>
</dbReference>
<dbReference type="InterPro" id="IPR000555">
    <property type="entry name" value="JAMM/MPN+_dom"/>
</dbReference>
<evidence type="ECO:0000313" key="2">
    <source>
        <dbReference type="EMBL" id="CDJ43697.1"/>
    </source>
</evidence>
<feature type="domain" description="JAB1/MPN/MOV34 metalloenzyme" evidence="1">
    <location>
        <begin position="23"/>
        <end position="69"/>
    </location>
</feature>
<dbReference type="VEuPathDB" id="ToxoDB:ETH2_0718200"/>
<reference evidence="2" key="1">
    <citation type="submission" date="2013-10" db="EMBL/GenBank/DDBJ databases">
        <title>Genomic analysis of the causative agents of coccidiosis in chickens.</title>
        <authorList>
            <person name="Reid A.J."/>
            <person name="Blake D."/>
            <person name="Billington K."/>
            <person name="Browne H."/>
            <person name="Dunn M."/>
            <person name="Hung S."/>
            <person name="Kawahara F."/>
            <person name="Miranda-Saavedra D."/>
            <person name="Mourier T."/>
            <person name="Nagra H."/>
            <person name="Otto T.D."/>
            <person name="Rawlings N."/>
            <person name="Sanchez A."/>
            <person name="Sanders M."/>
            <person name="Subramaniam C."/>
            <person name="Tay Y."/>
            <person name="Dear P."/>
            <person name="Doerig C."/>
            <person name="Gruber A."/>
            <person name="Parkinson J."/>
            <person name="Shirley M."/>
            <person name="Wan K.L."/>
            <person name="Berriman M."/>
            <person name="Tomley F."/>
            <person name="Pain A."/>
        </authorList>
    </citation>
    <scope>NUCLEOTIDE SEQUENCE [LARGE SCALE GENOMIC DNA]</scope>
    <source>
        <strain evidence="2">Houghton</strain>
    </source>
</reference>
<protein>
    <recommendedName>
        <fullName evidence="1">JAB1/MPN/MOV34 metalloenzyme domain-containing protein</fullName>
    </recommendedName>
</protein>
<organism evidence="2 3">
    <name type="scientific">Eimeria tenella</name>
    <name type="common">Coccidian parasite</name>
    <dbReference type="NCBI Taxonomy" id="5802"/>
    <lineage>
        <taxon>Eukaryota</taxon>
        <taxon>Sar</taxon>
        <taxon>Alveolata</taxon>
        <taxon>Apicomplexa</taxon>
        <taxon>Conoidasida</taxon>
        <taxon>Coccidia</taxon>
        <taxon>Eucoccidiorida</taxon>
        <taxon>Eimeriorina</taxon>
        <taxon>Eimeriidae</taxon>
        <taxon>Eimeria</taxon>
    </lineage>
</organism>
<feature type="non-terminal residue" evidence="2">
    <location>
        <position position="104"/>
    </location>
</feature>
<evidence type="ECO:0000313" key="3">
    <source>
        <dbReference type="Proteomes" id="UP000030747"/>
    </source>
</evidence>
<name>U6KZT9_EIMTE</name>
<dbReference type="OrthoDB" id="10256771at2759"/>
<dbReference type="EMBL" id="HG676035">
    <property type="protein sequence ID" value="CDJ43697.1"/>
    <property type="molecule type" value="Genomic_DNA"/>
</dbReference>
<dbReference type="GO" id="GO:0008237">
    <property type="term" value="F:metallopeptidase activity"/>
    <property type="evidence" value="ECO:0007669"/>
    <property type="project" value="InterPro"/>
</dbReference>
<evidence type="ECO:0000259" key="1">
    <source>
        <dbReference type="Pfam" id="PF01398"/>
    </source>
</evidence>
<keyword evidence="3" id="KW-1185">Reference proteome</keyword>
<dbReference type="VEuPathDB" id="ToxoDB:ETH_00015225"/>
<dbReference type="Gene3D" id="3.40.140.10">
    <property type="entry name" value="Cytidine Deaminase, domain 2"/>
    <property type="match status" value="1"/>
</dbReference>
<dbReference type="GeneID" id="25252199"/>
<sequence length="104" mass="11229">MAGNEATDCLSSYSAVAGMLTKKVVVVHPIVLLSVVDHFNRIAKGTSRRVVGCVLGEVVGDEWHATNSCGGRVGEWDESASGGVRIGRSCWRRMACNKLLWCCF</sequence>
<dbReference type="Proteomes" id="UP000030747">
    <property type="component" value="Unassembled WGS sequence"/>
</dbReference>
<reference evidence="2" key="2">
    <citation type="submission" date="2013-10" db="EMBL/GenBank/DDBJ databases">
        <authorList>
            <person name="Aslett M."/>
        </authorList>
    </citation>
    <scope>NUCLEOTIDE SEQUENCE [LARGE SCALE GENOMIC DNA]</scope>
    <source>
        <strain evidence="2">Houghton</strain>
    </source>
</reference>
<dbReference type="Pfam" id="PF01398">
    <property type="entry name" value="JAB"/>
    <property type="match status" value="1"/>
</dbReference>
<gene>
    <name evidence="2" type="ORF">ETH_00015225</name>
</gene>
<proteinExistence type="predicted"/>
<dbReference type="AlphaFoldDB" id="U6KZT9"/>
<accession>U6KZT9</accession>